<dbReference type="PROSITE" id="PS50303">
    <property type="entry name" value="PUM_HD"/>
    <property type="match status" value="1"/>
</dbReference>
<feature type="repeat" description="Pumilio" evidence="3">
    <location>
        <begin position="692"/>
        <end position="731"/>
    </location>
</feature>
<evidence type="ECO:0000256" key="1">
    <source>
        <dbReference type="ARBA" id="ARBA00022737"/>
    </source>
</evidence>
<feature type="domain" description="PUM-HD" evidence="6">
    <location>
        <begin position="634"/>
        <end position="981"/>
    </location>
</feature>
<dbReference type="OrthoDB" id="2017782at2759"/>
<dbReference type="PROSITE" id="PS50302">
    <property type="entry name" value="PUM"/>
    <property type="match status" value="3"/>
</dbReference>
<proteinExistence type="predicted"/>
<feature type="domain" description="RRM" evidence="5">
    <location>
        <begin position="511"/>
        <end position="586"/>
    </location>
</feature>
<feature type="repeat" description="Pumilio" evidence="3">
    <location>
        <begin position="879"/>
        <end position="914"/>
    </location>
</feature>
<dbReference type="InterPro" id="IPR012677">
    <property type="entry name" value="Nucleotide-bd_a/b_plait_sf"/>
</dbReference>
<dbReference type="InterPro" id="IPR033133">
    <property type="entry name" value="PUM-HD"/>
</dbReference>
<evidence type="ECO:0000256" key="4">
    <source>
        <dbReference type="SAM" id="MobiDB-lite"/>
    </source>
</evidence>
<evidence type="ECO:0008006" key="9">
    <source>
        <dbReference type="Google" id="ProtNLM"/>
    </source>
</evidence>
<feature type="region of interest" description="Disordered" evidence="4">
    <location>
        <begin position="34"/>
        <end position="56"/>
    </location>
</feature>
<dbReference type="InterPro" id="IPR016024">
    <property type="entry name" value="ARM-type_fold"/>
</dbReference>
<dbReference type="SUPFAM" id="SSF48371">
    <property type="entry name" value="ARM repeat"/>
    <property type="match status" value="1"/>
</dbReference>
<dbReference type="InterPro" id="IPR011989">
    <property type="entry name" value="ARM-like"/>
</dbReference>
<evidence type="ECO:0000256" key="2">
    <source>
        <dbReference type="PROSITE-ProRule" id="PRU00176"/>
    </source>
</evidence>
<dbReference type="Pfam" id="PF00806">
    <property type="entry name" value="PUF"/>
    <property type="match status" value="3"/>
</dbReference>
<dbReference type="InterPro" id="IPR001313">
    <property type="entry name" value="Pumilio_RNA-bd_rpt"/>
</dbReference>
<keyword evidence="8" id="KW-1185">Reference proteome</keyword>
<protein>
    <recommendedName>
        <fullName evidence="9">PUM-HD domain-containing protein</fullName>
    </recommendedName>
</protein>
<dbReference type="SMART" id="SM00360">
    <property type="entry name" value="RRM"/>
    <property type="match status" value="2"/>
</dbReference>
<dbReference type="InterPro" id="IPR035979">
    <property type="entry name" value="RBD_domain_sf"/>
</dbReference>
<name>A0A8H7RWE5_9FUNG</name>
<keyword evidence="2" id="KW-0694">RNA-binding</keyword>
<feature type="region of interest" description="Disordered" evidence="4">
    <location>
        <begin position="590"/>
        <end position="613"/>
    </location>
</feature>
<sequence length="1043" mass="113951">MSQPGMSYLDQVLDPSLPSSLSFLRNAHTKATTTSTTAYHHTDIPTTSSMDSSRPTLPMRRARAGTMPSLVHMPEERAHRSPLLRPSAAVAAAAAAVDTRHRSGSLNLPVPPPMNLSFDNSVFGSSWSSMDREGTNGSQQGQQQGQQGQNSSLPSPSTEQLLRGDNDFSIARTLRSLGLEDDRAMGGENGNGTPVSTGTTNGLYHQQDQLQHHHQQQQQSAEIHIPAQRSLLSGNRSRSYSVNATVRYQEPATTAVSSPSIHVATRTRASTISRTFPNPLDNLTVVQQQNRPRASSMGRMDYGRSVNPPPVPSSLWQMQRLETLSDEGSDFPYGDSLKNQSQQGDNSLSLGDSELLANMLQKQTYPDTSTSAADHYQESGAFANGNGPAEPYLHFSQSTPTFRNHQVQMAPSTSTPTQAATRSLWIGNIDATVSVDNLTHLFSSFGHIESVRLLLEKECAFVNFFHVEDAIRAKEEVLGRLGGRVGNCIVRIGFGRADAAVPDTTAHQPTRALWLGNIPPGTAPSTLLHIFSSFGTIESVRVLSHKNCGFVNFEYVENASKARDALLQNEIGVQGFTGIRVGFAKVPPAKSNSADGVSNNGSGGTKLQTSNDRATVNDGESWLADLWDIMKQFGADESSINLVTALEATSNYFDSIPPVPELGANRKFDASRLREIRKKLDNATEGTKEVEAIAYDCLDEIAELSSDYIGNTVVQRLFEKCTEETKTAMLEHIAPHLAAIGIHKNGTWAAQKIIDTIRSPDQVRLVCLHLKPYVPPLLLDQFGNYAVQCCLRLGDGNNQFIFDAIVEKLLNVAQGRFGARAMRGTLENQSITVQQQKFVAAALIQNAVSLAMNANGALLLSWLIDSSNLENRYSMLASRLVPQLTQMATHKLGSQMILKLFNQNHDMQAREIILLGLTNEKTLEEILADQVRGVSLIQKILSSSFISTEERDHLSDQIRPLLNNPQGAGHKKLLDELLALDGGDHDNNNNNDDSINNDKDEEEDVNRNNNSNDDNDNDDDNNTTNDGNNKQQSTTAKISGDNQ</sequence>
<dbReference type="Pfam" id="PF00076">
    <property type="entry name" value="RRM_1"/>
    <property type="match status" value="2"/>
</dbReference>
<evidence type="ECO:0000256" key="3">
    <source>
        <dbReference type="PROSITE-ProRule" id="PRU00317"/>
    </source>
</evidence>
<feature type="region of interest" description="Disordered" evidence="4">
    <location>
        <begin position="104"/>
        <end position="162"/>
    </location>
</feature>
<feature type="compositionally biased region" description="Polar residues" evidence="4">
    <location>
        <begin position="337"/>
        <end position="349"/>
    </location>
</feature>
<evidence type="ECO:0000259" key="5">
    <source>
        <dbReference type="PROSITE" id="PS50102"/>
    </source>
</evidence>
<dbReference type="GO" id="GO:0003723">
    <property type="term" value="F:RNA binding"/>
    <property type="evidence" value="ECO:0007669"/>
    <property type="project" value="UniProtKB-UniRule"/>
</dbReference>
<evidence type="ECO:0000313" key="8">
    <source>
        <dbReference type="Proteomes" id="UP000646827"/>
    </source>
</evidence>
<feature type="region of interest" description="Disordered" evidence="4">
    <location>
        <begin position="980"/>
        <end position="1043"/>
    </location>
</feature>
<feature type="compositionally biased region" description="Polar residues" evidence="4">
    <location>
        <begin position="117"/>
        <end position="129"/>
    </location>
</feature>
<gene>
    <name evidence="7" type="ORF">INT45_008066</name>
</gene>
<dbReference type="PROSITE" id="PS50102">
    <property type="entry name" value="RRM"/>
    <property type="match status" value="2"/>
</dbReference>
<evidence type="ECO:0000313" key="7">
    <source>
        <dbReference type="EMBL" id="KAG2217890.1"/>
    </source>
</evidence>
<evidence type="ECO:0000259" key="6">
    <source>
        <dbReference type="PROSITE" id="PS50303"/>
    </source>
</evidence>
<keyword evidence="1" id="KW-0677">Repeat</keyword>
<organism evidence="7 8">
    <name type="scientific">Circinella minor</name>
    <dbReference type="NCBI Taxonomy" id="1195481"/>
    <lineage>
        <taxon>Eukaryota</taxon>
        <taxon>Fungi</taxon>
        <taxon>Fungi incertae sedis</taxon>
        <taxon>Mucoromycota</taxon>
        <taxon>Mucoromycotina</taxon>
        <taxon>Mucoromycetes</taxon>
        <taxon>Mucorales</taxon>
        <taxon>Lichtheimiaceae</taxon>
        <taxon>Circinella</taxon>
    </lineage>
</organism>
<dbReference type="EMBL" id="JAEPRB010000265">
    <property type="protein sequence ID" value="KAG2217890.1"/>
    <property type="molecule type" value="Genomic_DNA"/>
</dbReference>
<dbReference type="SUPFAM" id="SSF54928">
    <property type="entry name" value="RNA-binding domain, RBD"/>
    <property type="match status" value="1"/>
</dbReference>
<dbReference type="Proteomes" id="UP000646827">
    <property type="component" value="Unassembled WGS sequence"/>
</dbReference>
<dbReference type="PANTHER" id="PTHR47093">
    <property type="entry name" value="PROTEIN JSN1-RELATED"/>
    <property type="match status" value="1"/>
</dbReference>
<dbReference type="SMART" id="SM00025">
    <property type="entry name" value="Pumilio"/>
    <property type="match status" value="6"/>
</dbReference>
<dbReference type="CDD" id="cd00590">
    <property type="entry name" value="RRM_SF"/>
    <property type="match status" value="1"/>
</dbReference>
<feature type="domain" description="RRM" evidence="5">
    <location>
        <begin position="422"/>
        <end position="497"/>
    </location>
</feature>
<feature type="compositionally biased region" description="Low complexity" evidence="4">
    <location>
        <begin position="136"/>
        <end position="152"/>
    </location>
</feature>
<feature type="compositionally biased region" description="Polar residues" evidence="4">
    <location>
        <begin position="191"/>
        <end position="202"/>
    </location>
</feature>
<feature type="repeat" description="Pumilio" evidence="3">
    <location>
        <begin position="769"/>
        <end position="807"/>
    </location>
</feature>
<dbReference type="AlphaFoldDB" id="A0A8H7RWE5"/>
<accession>A0A8H7RWE5</accession>
<dbReference type="PANTHER" id="PTHR47093:SF1">
    <property type="entry name" value="PROTEIN JSN1-RELATED"/>
    <property type="match status" value="1"/>
</dbReference>
<feature type="compositionally biased region" description="Polar residues" evidence="4">
    <location>
        <begin position="44"/>
        <end position="55"/>
    </location>
</feature>
<dbReference type="InterPro" id="IPR000504">
    <property type="entry name" value="RRM_dom"/>
</dbReference>
<dbReference type="InterPro" id="IPR052645">
    <property type="entry name" value="Pumilio_domain_protein"/>
</dbReference>
<feature type="region of interest" description="Disordered" evidence="4">
    <location>
        <begin position="179"/>
        <end position="202"/>
    </location>
</feature>
<dbReference type="GO" id="GO:0000288">
    <property type="term" value="P:nuclear-transcribed mRNA catabolic process, deadenylation-dependent decay"/>
    <property type="evidence" value="ECO:0007669"/>
    <property type="project" value="TreeGrafter"/>
</dbReference>
<comment type="caution">
    <text evidence="7">The sequence shown here is derived from an EMBL/GenBank/DDBJ whole genome shotgun (WGS) entry which is preliminary data.</text>
</comment>
<reference evidence="7 8" key="1">
    <citation type="submission" date="2020-12" db="EMBL/GenBank/DDBJ databases">
        <title>Metabolic potential, ecology and presence of endohyphal bacteria is reflected in genomic diversity of Mucoromycotina.</title>
        <authorList>
            <person name="Muszewska A."/>
            <person name="Okrasinska A."/>
            <person name="Steczkiewicz K."/>
            <person name="Drgas O."/>
            <person name="Orlowska M."/>
            <person name="Perlinska-Lenart U."/>
            <person name="Aleksandrzak-Piekarczyk T."/>
            <person name="Szatraj K."/>
            <person name="Zielenkiewicz U."/>
            <person name="Pilsyk S."/>
            <person name="Malc E."/>
            <person name="Mieczkowski P."/>
            <person name="Kruszewska J.S."/>
            <person name="Biernat P."/>
            <person name="Pawlowska J."/>
        </authorList>
    </citation>
    <scope>NUCLEOTIDE SEQUENCE [LARGE SCALE GENOMIC DNA]</scope>
    <source>
        <strain evidence="7 8">CBS 142.35</strain>
    </source>
</reference>
<dbReference type="Gene3D" id="3.30.70.330">
    <property type="match status" value="2"/>
</dbReference>
<feature type="compositionally biased region" description="Polar residues" evidence="4">
    <location>
        <begin position="1030"/>
        <end position="1043"/>
    </location>
</feature>
<dbReference type="Gene3D" id="1.25.10.10">
    <property type="entry name" value="Leucine-rich Repeat Variant"/>
    <property type="match status" value="1"/>
</dbReference>
<feature type="region of interest" description="Disordered" evidence="4">
    <location>
        <begin position="326"/>
        <end position="349"/>
    </location>
</feature>